<evidence type="ECO:0000313" key="2">
    <source>
        <dbReference type="Proteomes" id="UP001652661"/>
    </source>
</evidence>
<dbReference type="RefSeq" id="XP_017028089.1">
    <property type="nucleotide sequence ID" value="XM_017172600.3"/>
</dbReference>
<protein>
    <submittedName>
        <fullName evidence="3">Uncharacterized protein</fullName>
    </submittedName>
</protein>
<name>A0A6P4IXN7_DROKI</name>
<evidence type="ECO:0000313" key="3">
    <source>
        <dbReference type="RefSeq" id="XP_017028089.1"/>
    </source>
</evidence>
<sequence length="84" mass="9521">MSSRFGERDSGVGPSGSEDRMTMDPTEENFALELKPAPKQTCIPMHQRLTSSETNVFHRDVEYEVPDKSWSVLYIGTAKEKDLK</sequence>
<feature type="compositionally biased region" description="Basic and acidic residues" evidence="1">
    <location>
        <begin position="1"/>
        <end position="10"/>
    </location>
</feature>
<reference evidence="3" key="1">
    <citation type="submission" date="2025-08" db="UniProtKB">
        <authorList>
            <consortium name="RefSeq"/>
        </authorList>
    </citation>
    <scope>IDENTIFICATION</scope>
    <source>
        <strain evidence="3">14028-0561.14</strain>
        <tissue evidence="3">Whole fly</tissue>
    </source>
</reference>
<proteinExistence type="predicted"/>
<dbReference type="OrthoDB" id="7918813at2759"/>
<gene>
    <name evidence="3" type="primary">LOC108078669</name>
</gene>
<dbReference type="Proteomes" id="UP001652661">
    <property type="component" value="Chromosome 3L"/>
</dbReference>
<evidence type="ECO:0000256" key="1">
    <source>
        <dbReference type="SAM" id="MobiDB-lite"/>
    </source>
</evidence>
<dbReference type="AlphaFoldDB" id="A0A6P4IXN7"/>
<organism evidence="2 3">
    <name type="scientific">Drosophila kikkawai</name>
    <name type="common">Fruit fly</name>
    <dbReference type="NCBI Taxonomy" id="30033"/>
    <lineage>
        <taxon>Eukaryota</taxon>
        <taxon>Metazoa</taxon>
        <taxon>Ecdysozoa</taxon>
        <taxon>Arthropoda</taxon>
        <taxon>Hexapoda</taxon>
        <taxon>Insecta</taxon>
        <taxon>Pterygota</taxon>
        <taxon>Neoptera</taxon>
        <taxon>Endopterygota</taxon>
        <taxon>Diptera</taxon>
        <taxon>Brachycera</taxon>
        <taxon>Muscomorpha</taxon>
        <taxon>Ephydroidea</taxon>
        <taxon>Drosophilidae</taxon>
        <taxon>Drosophila</taxon>
        <taxon>Sophophora</taxon>
    </lineage>
</organism>
<dbReference type="GeneID" id="108078669"/>
<feature type="region of interest" description="Disordered" evidence="1">
    <location>
        <begin position="1"/>
        <end position="30"/>
    </location>
</feature>
<accession>A0A6P4IXN7</accession>
<keyword evidence="2" id="KW-1185">Reference proteome</keyword>